<evidence type="ECO:0000256" key="2">
    <source>
        <dbReference type="SAM" id="SignalP"/>
    </source>
</evidence>
<comment type="caution">
    <text evidence="3">The sequence shown here is derived from an EMBL/GenBank/DDBJ whole genome shotgun (WGS) entry which is preliminary data.</text>
</comment>
<dbReference type="AlphaFoldDB" id="A0AAV7FDL5"/>
<accession>A0AAV7FDL5</accession>
<keyword evidence="4" id="KW-1185">Reference proteome</keyword>
<evidence type="ECO:0000313" key="4">
    <source>
        <dbReference type="Proteomes" id="UP000825729"/>
    </source>
</evidence>
<feature type="region of interest" description="Disordered" evidence="1">
    <location>
        <begin position="39"/>
        <end position="78"/>
    </location>
</feature>
<gene>
    <name evidence="3" type="ORF">H6P81_003521</name>
</gene>
<proteinExistence type="predicted"/>
<sequence length="130" mass="12358">MARVIILLLVIFSLLSLHLSQLPNVTVEGATVVALGRVGGGGGRSGGGGGSSRGGGGSSRGGGGSPRRGSGGGRGTAPFLVGAGAGVAAGSGRSHGSSNYSAATQSRCSHAGRTLRIGIIAAVAALLMSY</sequence>
<name>A0AAV7FDL5_ARIFI</name>
<evidence type="ECO:0000313" key="3">
    <source>
        <dbReference type="EMBL" id="KAG9459013.1"/>
    </source>
</evidence>
<organism evidence="3 4">
    <name type="scientific">Aristolochia fimbriata</name>
    <name type="common">White veined hardy Dutchman's pipe vine</name>
    <dbReference type="NCBI Taxonomy" id="158543"/>
    <lineage>
        <taxon>Eukaryota</taxon>
        <taxon>Viridiplantae</taxon>
        <taxon>Streptophyta</taxon>
        <taxon>Embryophyta</taxon>
        <taxon>Tracheophyta</taxon>
        <taxon>Spermatophyta</taxon>
        <taxon>Magnoliopsida</taxon>
        <taxon>Magnoliidae</taxon>
        <taxon>Piperales</taxon>
        <taxon>Aristolochiaceae</taxon>
        <taxon>Aristolochia</taxon>
    </lineage>
</organism>
<feature type="compositionally biased region" description="Gly residues" evidence="1">
    <location>
        <begin position="39"/>
        <end position="75"/>
    </location>
</feature>
<keyword evidence="2" id="KW-0732">Signal</keyword>
<protein>
    <submittedName>
        <fullName evidence="3">Uncharacterized protein</fullName>
    </submittedName>
</protein>
<feature type="signal peptide" evidence="2">
    <location>
        <begin position="1"/>
        <end position="20"/>
    </location>
</feature>
<dbReference type="Proteomes" id="UP000825729">
    <property type="component" value="Unassembled WGS sequence"/>
</dbReference>
<reference evidence="3 4" key="1">
    <citation type="submission" date="2021-07" db="EMBL/GenBank/DDBJ databases">
        <title>The Aristolochia fimbriata genome: insights into angiosperm evolution, floral development and chemical biosynthesis.</title>
        <authorList>
            <person name="Jiao Y."/>
        </authorList>
    </citation>
    <scope>NUCLEOTIDE SEQUENCE [LARGE SCALE GENOMIC DNA]</scope>
    <source>
        <strain evidence="3">IBCAS-2021</strain>
        <tissue evidence="3">Leaf</tissue>
    </source>
</reference>
<feature type="chain" id="PRO_5043899681" evidence="2">
    <location>
        <begin position="21"/>
        <end position="130"/>
    </location>
</feature>
<evidence type="ECO:0000256" key="1">
    <source>
        <dbReference type="SAM" id="MobiDB-lite"/>
    </source>
</evidence>
<dbReference type="EMBL" id="JAINDJ010000002">
    <property type="protein sequence ID" value="KAG9459013.1"/>
    <property type="molecule type" value="Genomic_DNA"/>
</dbReference>